<organism evidence="2 3">
    <name type="scientific">Streptomyces sp. 900129855</name>
    <dbReference type="NCBI Taxonomy" id="3155129"/>
    <lineage>
        <taxon>Bacteria</taxon>
        <taxon>Bacillati</taxon>
        <taxon>Actinomycetota</taxon>
        <taxon>Actinomycetes</taxon>
        <taxon>Kitasatosporales</taxon>
        <taxon>Streptomycetaceae</taxon>
        <taxon>Streptomyces</taxon>
    </lineage>
</organism>
<gene>
    <name evidence="2" type="ORF">AB0E89_23305</name>
</gene>
<dbReference type="RefSeq" id="WP_361704656.1">
    <property type="nucleotide sequence ID" value="NZ_JBEZVE010000012.1"/>
</dbReference>
<feature type="region of interest" description="Disordered" evidence="1">
    <location>
        <begin position="52"/>
        <end position="71"/>
    </location>
</feature>
<evidence type="ECO:0000256" key="1">
    <source>
        <dbReference type="SAM" id="MobiDB-lite"/>
    </source>
</evidence>
<protein>
    <submittedName>
        <fullName evidence="2">Uncharacterized protein</fullName>
    </submittedName>
</protein>
<dbReference type="Proteomes" id="UP001550739">
    <property type="component" value="Unassembled WGS sequence"/>
</dbReference>
<sequence>MAAARKLAETVFVIDPKANGTLVLTAGTEISDPAVIQQITHPDAWEPMVEVPQNTVSKSAPPARRSKSVAP</sequence>
<accession>A0ABV2ZLJ9</accession>
<keyword evidence="3" id="KW-1185">Reference proteome</keyword>
<reference evidence="2 3" key="1">
    <citation type="submission" date="2024-06" db="EMBL/GenBank/DDBJ databases">
        <title>The Natural Products Discovery Center: Release of the First 8490 Sequenced Strains for Exploring Actinobacteria Biosynthetic Diversity.</title>
        <authorList>
            <person name="Kalkreuter E."/>
            <person name="Kautsar S.A."/>
            <person name="Yang D."/>
            <person name="Bader C.D."/>
            <person name="Teijaro C.N."/>
            <person name="Fluegel L."/>
            <person name="Davis C.M."/>
            <person name="Simpson J.R."/>
            <person name="Lauterbach L."/>
            <person name="Steele A.D."/>
            <person name="Gui C."/>
            <person name="Meng S."/>
            <person name="Li G."/>
            <person name="Viehrig K."/>
            <person name="Ye F."/>
            <person name="Su P."/>
            <person name="Kiefer A.F."/>
            <person name="Nichols A."/>
            <person name="Cepeda A.J."/>
            <person name="Yan W."/>
            <person name="Fan B."/>
            <person name="Jiang Y."/>
            <person name="Adhikari A."/>
            <person name="Zheng C.-J."/>
            <person name="Schuster L."/>
            <person name="Cowan T.M."/>
            <person name="Smanski M.J."/>
            <person name="Chevrette M.G."/>
            <person name="De Carvalho L.P.S."/>
            <person name="Shen B."/>
        </authorList>
    </citation>
    <scope>NUCLEOTIDE SEQUENCE [LARGE SCALE GENOMIC DNA]</scope>
    <source>
        <strain evidence="2 3">NPDC033843</strain>
    </source>
</reference>
<comment type="caution">
    <text evidence="2">The sequence shown here is derived from an EMBL/GenBank/DDBJ whole genome shotgun (WGS) entry which is preliminary data.</text>
</comment>
<proteinExistence type="predicted"/>
<evidence type="ECO:0000313" key="3">
    <source>
        <dbReference type="Proteomes" id="UP001550739"/>
    </source>
</evidence>
<dbReference type="EMBL" id="JBEZVE010000012">
    <property type="protein sequence ID" value="MEU3783439.1"/>
    <property type="molecule type" value="Genomic_DNA"/>
</dbReference>
<name>A0ABV2ZLJ9_9ACTN</name>
<evidence type="ECO:0000313" key="2">
    <source>
        <dbReference type="EMBL" id="MEU3783439.1"/>
    </source>
</evidence>